<dbReference type="PROSITE" id="PS50928">
    <property type="entry name" value="ABC_TM1"/>
    <property type="match status" value="1"/>
</dbReference>
<accession>A0A1G6L7H7</accession>
<dbReference type="InterPro" id="IPR053385">
    <property type="entry name" value="ABC_transport_permease"/>
</dbReference>
<evidence type="ECO:0000256" key="2">
    <source>
        <dbReference type="ARBA" id="ARBA00022448"/>
    </source>
</evidence>
<evidence type="ECO:0000256" key="1">
    <source>
        <dbReference type="ARBA" id="ARBA00004651"/>
    </source>
</evidence>
<comment type="subcellular location">
    <subcellularLocation>
        <location evidence="1 7">Cell membrane</location>
        <topology evidence="1 7">Multi-pass membrane protein</topology>
    </subcellularLocation>
</comment>
<feature type="transmembrane region" description="Helical" evidence="7">
    <location>
        <begin position="12"/>
        <end position="34"/>
    </location>
</feature>
<evidence type="ECO:0000256" key="5">
    <source>
        <dbReference type="ARBA" id="ARBA00022989"/>
    </source>
</evidence>
<keyword evidence="5 7" id="KW-1133">Transmembrane helix</keyword>
<dbReference type="Proteomes" id="UP000198943">
    <property type="component" value="Unassembled WGS sequence"/>
</dbReference>
<evidence type="ECO:0000259" key="8">
    <source>
        <dbReference type="PROSITE" id="PS50928"/>
    </source>
</evidence>
<dbReference type="NCBIfam" id="NF045474">
    <property type="entry name" value="Opp2C"/>
    <property type="match status" value="1"/>
</dbReference>
<keyword evidence="6 7" id="KW-0472">Membrane</keyword>
<reference evidence="10" key="1">
    <citation type="submission" date="2016-10" db="EMBL/GenBank/DDBJ databases">
        <authorList>
            <person name="Varghese N."/>
            <person name="Submissions S."/>
        </authorList>
    </citation>
    <scope>NUCLEOTIDE SEQUENCE [LARGE SCALE GENOMIC DNA]</scope>
    <source>
        <strain evidence="10">DSM 11005</strain>
    </source>
</reference>
<dbReference type="SUPFAM" id="SSF161098">
    <property type="entry name" value="MetI-like"/>
    <property type="match status" value="1"/>
</dbReference>
<dbReference type="RefSeq" id="WP_093730183.1">
    <property type="nucleotide sequence ID" value="NZ_FMYW01000006.1"/>
</dbReference>
<evidence type="ECO:0000256" key="6">
    <source>
        <dbReference type="ARBA" id="ARBA00023136"/>
    </source>
</evidence>
<dbReference type="CDD" id="cd06261">
    <property type="entry name" value="TM_PBP2"/>
    <property type="match status" value="1"/>
</dbReference>
<keyword evidence="10" id="KW-1185">Reference proteome</keyword>
<keyword evidence="4 7" id="KW-0812">Transmembrane</keyword>
<feature type="transmembrane region" description="Helical" evidence="7">
    <location>
        <begin position="119"/>
        <end position="149"/>
    </location>
</feature>
<feature type="transmembrane region" description="Helical" evidence="7">
    <location>
        <begin position="241"/>
        <end position="264"/>
    </location>
</feature>
<keyword evidence="3" id="KW-1003">Cell membrane</keyword>
<dbReference type="GO" id="GO:0055085">
    <property type="term" value="P:transmembrane transport"/>
    <property type="evidence" value="ECO:0007669"/>
    <property type="project" value="InterPro"/>
</dbReference>
<keyword evidence="2 7" id="KW-0813">Transport</keyword>
<evidence type="ECO:0000256" key="7">
    <source>
        <dbReference type="RuleBase" id="RU363032"/>
    </source>
</evidence>
<evidence type="ECO:0000313" key="9">
    <source>
        <dbReference type="EMBL" id="SDC39302.1"/>
    </source>
</evidence>
<protein>
    <submittedName>
        <fullName evidence="9">Peptide/nickel transport system permease protein</fullName>
    </submittedName>
</protein>
<dbReference type="Gene3D" id="1.10.3720.10">
    <property type="entry name" value="MetI-like"/>
    <property type="match status" value="1"/>
</dbReference>
<dbReference type="InterPro" id="IPR000515">
    <property type="entry name" value="MetI-like"/>
</dbReference>
<name>A0A1G6L7H7_9FIRM</name>
<gene>
    <name evidence="9" type="ORF">SAMN04487864_106105</name>
</gene>
<sequence>MDTNKNKFLSNRGFVLFSVLAIIIVLIAIFAPVLSGGIDPTAGNLGDAIMAPDAKHLFGTDKMGRDIYARVLYGARISLASTFVLVLAVFVIGTALGVLAGYFGGWVDAVIMRIADMMIAFPGLVLAIAVAGMLGASMRNAIIAIALVTWPKYARMARSLVLKVRHTDYVYAAIVTGSSTWRMLWKYMLPNTITTLVITAATDIGGMMMELAALSFLGFGAQPPTPEWGSMLNEGRDFMQSAPWLMVYPGVAIFITVVIFNMLGDNLRDILDPREE</sequence>
<dbReference type="Pfam" id="PF00528">
    <property type="entry name" value="BPD_transp_1"/>
    <property type="match status" value="1"/>
</dbReference>
<evidence type="ECO:0000256" key="3">
    <source>
        <dbReference type="ARBA" id="ARBA00022475"/>
    </source>
</evidence>
<feature type="transmembrane region" description="Helical" evidence="7">
    <location>
        <begin position="83"/>
        <end position="107"/>
    </location>
</feature>
<dbReference type="PANTHER" id="PTHR43386:SF25">
    <property type="entry name" value="PEPTIDE ABC TRANSPORTER PERMEASE PROTEIN"/>
    <property type="match status" value="1"/>
</dbReference>
<dbReference type="InterPro" id="IPR035906">
    <property type="entry name" value="MetI-like_sf"/>
</dbReference>
<dbReference type="GO" id="GO:0005886">
    <property type="term" value="C:plasma membrane"/>
    <property type="evidence" value="ECO:0007669"/>
    <property type="project" value="UniProtKB-SubCell"/>
</dbReference>
<comment type="similarity">
    <text evidence="7">Belongs to the binding-protein-dependent transport system permease family.</text>
</comment>
<evidence type="ECO:0000256" key="4">
    <source>
        <dbReference type="ARBA" id="ARBA00022692"/>
    </source>
</evidence>
<dbReference type="AlphaFoldDB" id="A0A1G6L7H7"/>
<feature type="transmembrane region" description="Helical" evidence="7">
    <location>
        <begin position="197"/>
        <end position="221"/>
    </location>
</feature>
<dbReference type="InterPro" id="IPR050366">
    <property type="entry name" value="BP-dependent_transpt_permease"/>
</dbReference>
<proteinExistence type="inferred from homology"/>
<evidence type="ECO:0000313" key="10">
    <source>
        <dbReference type="Proteomes" id="UP000198943"/>
    </source>
</evidence>
<feature type="domain" description="ABC transmembrane type-1" evidence="8">
    <location>
        <begin position="79"/>
        <end position="264"/>
    </location>
</feature>
<dbReference type="PANTHER" id="PTHR43386">
    <property type="entry name" value="OLIGOPEPTIDE TRANSPORT SYSTEM PERMEASE PROTEIN APPC"/>
    <property type="match status" value="1"/>
</dbReference>
<dbReference type="OrthoDB" id="9797472at2"/>
<organism evidence="9 10">
    <name type="scientific">Succiniclasticum ruminis</name>
    <dbReference type="NCBI Taxonomy" id="40841"/>
    <lineage>
        <taxon>Bacteria</taxon>
        <taxon>Bacillati</taxon>
        <taxon>Bacillota</taxon>
        <taxon>Negativicutes</taxon>
        <taxon>Acidaminococcales</taxon>
        <taxon>Acidaminococcaceae</taxon>
        <taxon>Succiniclasticum</taxon>
    </lineage>
</organism>
<dbReference type="EMBL" id="FMYW01000006">
    <property type="protein sequence ID" value="SDC39302.1"/>
    <property type="molecule type" value="Genomic_DNA"/>
</dbReference>